<dbReference type="EMBL" id="LAZR01054679">
    <property type="protein sequence ID" value="KKK78030.1"/>
    <property type="molecule type" value="Genomic_DNA"/>
</dbReference>
<accession>A0A0F8YW32</accession>
<feature type="non-terminal residue" evidence="1">
    <location>
        <position position="1"/>
    </location>
</feature>
<protein>
    <submittedName>
        <fullName evidence="1">Uncharacterized protein</fullName>
    </submittedName>
</protein>
<name>A0A0F8YW32_9ZZZZ</name>
<evidence type="ECO:0000313" key="1">
    <source>
        <dbReference type="EMBL" id="KKK78030.1"/>
    </source>
</evidence>
<dbReference type="AlphaFoldDB" id="A0A0F8YW32"/>
<sequence length="85" mass="10330">VRFGCLDLTKSQEKTMYIDMYEYYKKERDSFKQDVNSIQWLLRRLHKTADTIGFSLFNSDTEIWCNLGYTQDHIDQIQDWYCSKI</sequence>
<comment type="caution">
    <text evidence="1">The sequence shown here is derived from an EMBL/GenBank/DDBJ whole genome shotgun (WGS) entry which is preliminary data.</text>
</comment>
<organism evidence="1">
    <name type="scientific">marine sediment metagenome</name>
    <dbReference type="NCBI Taxonomy" id="412755"/>
    <lineage>
        <taxon>unclassified sequences</taxon>
        <taxon>metagenomes</taxon>
        <taxon>ecological metagenomes</taxon>
    </lineage>
</organism>
<gene>
    <name evidence="1" type="ORF">LCGC14_2847630</name>
</gene>
<reference evidence="1" key="1">
    <citation type="journal article" date="2015" name="Nature">
        <title>Complex archaea that bridge the gap between prokaryotes and eukaryotes.</title>
        <authorList>
            <person name="Spang A."/>
            <person name="Saw J.H."/>
            <person name="Jorgensen S.L."/>
            <person name="Zaremba-Niedzwiedzka K."/>
            <person name="Martijn J."/>
            <person name="Lind A.E."/>
            <person name="van Eijk R."/>
            <person name="Schleper C."/>
            <person name="Guy L."/>
            <person name="Ettema T.J."/>
        </authorList>
    </citation>
    <scope>NUCLEOTIDE SEQUENCE</scope>
</reference>
<proteinExistence type="predicted"/>